<dbReference type="GO" id="GO:0003700">
    <property type="term" value="F:DNA-binding transcription factor activity"/>
    <property type="evidence" value="ECO:0007669"/>
    <property type="project" value="TreeGrafter"/>
</dbReference>
<dbReference type="AlphaFoldDB" id="A0A4Z1E018"/>
<dbReference type="InterPro" id="IPR000843">
    <property type="entry name" value="HTH_LacI"/>
</dbReference>
<dbReference type="Proteomes" id="UP000297318">
    <property type="component" value="Unassembled WGS sequence"/>
</dbReference>
<protein>
    <submittedName>
        <fullName evidence="5">Transcriptional regulator, LacI family</fullName>
    </submittedName>
</protein>
<dbReference type="Gene3D" id="1.10.260.40">
    <property type="entry name" value="lambda repressor-like DNA-binding domains"/>
    <property type="match status" value="1"/>
</dbReference>
<evidence type="ECO:0000256" key="1">
    <source>
        <dbReference type="ARBA" id="ARBA00023015"/>
    </source>
</evidence>
<dbReference type="CDD" id="cd01574">
    <property type="entry name" value="PBP1_LacI"/>
    <property type="match status" value="1"/>
</dbReference>
<dbReference type="PANTHER" id="PTHR30146:SF153">
    <property type="entry name" value="LACTOSE OPERON REPRESSOR"/>
    <property type="match status" value="1"/>
</dbReference>
<dbReference type="InterPro" id="IPR028082">
    <property type="entry name" value="Peripla_BP_I"/>
</dbReference>
<evidence type="ECO:0000256" key="3">
    <source>
        <dbReference type="ARBA" id="ARBA00023163"/>
    </source>
</evidence>
<comment type="caution">
    <text evidence="5">The sequence shown here is derived from an EMBL/GenBank/DDBJ whole genome shotgun (WGS) entry which is preliminary data.</text>
</comment>
<evidence type="ECO:0000313" key="5">
    <source>
        <dbReference type="EMBL" id="TGO03883.1"/>
    </source>
</evidence>
<keyword evidence="3" id="KW-0804">Transcription</keyword>
<evidence type="ECO:0000256" key="2">
    <source>
        <dbReference type="ARBA" id="ARBA00023125"/>
    </source>
</evidence>
<dbReference type="Gene3D" id="3.40.50.2300">
    <property type="match status" value="2"/>
</dbReference>
<dbReference type="CDD" id="cd01392">
    <property type="entry name" value="HTH_LacI"/>
    <property type="match status" value="1"/>
</dbReference>
<dbReference type="Pfam" id="PF13377">
    <property type="entry name" value="Peripla_BP_3"/>
    <property type="match status" value="1"/>
</dbReference>
<evidence type="ECO:0000313" key="6">
    <source>
        <dbReference type="Proteomes" id="UP000297318"/>
    </source>
</evidence>
<evidence type="ECO:0000259" key="4">
    <source>
        <dbReference type="PROSITE" id="PS50932"/>
    </source>
</evidence>
<name>A0A4Z1E018_9MICO</name>
<gene>
    <name evidence="5" type="ORF">SERN_2895</name>
</gene>
<keyword evidence="6" id="KW-1185">Reference proteome</keyword>
<keyword evidence="2" id="KW-0238">DNA-binding</keyword>
<organism evidence="5 6">
    <name type="scientific">Serinibacter arcticus</name>
    <dbReference type="NCBI Taxonomy" id="1655435"/>
    <lineage>
        <taxon>Bacteria</taxon>
        <taxon>Bacillati</taxon>
        <taxon>Actinomycetota</taxon>
        <taxon>Actinomycetes</taxon>
        <taxon>Micrococcales</taxon>
        <taxon>Beutenbergiaceae</taxon>
        <taxon>Serinibacter</taxon>
    </lineage>
</organism>
<dbReference type="InterPro" id="IPR046335">
    <property type="entry name" value="LacI/GalR-like_sensor"/>
</dbReference>
<dbReference type="GO" id="GO:0000976">
    <property type="term" value="F:transcription cis-regulatory region binding"/>
    <property type="evidence" value="ECO:0007669"/>
    <property type="project" value="TreeGrafter"/>
</dbReference>
<reference evidence="5 6" key="1">
    <citation type="submission" date="2018-11" db="EMBL/GenBank/DDBJ databases">
        <title>Complete genome sequencing of the Actinobacteria Serinibacter sp. K3-2.</title>
        <authorList>
            <person name="Rakitin A.L."/>
            <person name="Beletsky A.V."/>
            <person name="Mardanov A.V."/>
            <person name="Ravin N.V."/>
            <person name="Gromova A.S."/>
            <person name="Filippova S.N."/>
            <person name="Gal'Chenko V.F."/>
        </authorList>
    </citation>
    <scope>NUCLEOTIDE SEQUENCE [LARGE SCALE GENOMIC DNA]</scope>
    <source>
        <strain evidence="5 6">K3-2</strain>
    </source>
</reference>
<accession>A0A4Z1E018</accession>
<sequence length="312" mass="32805">MANGADNVRPATRDRVLAAMDQLGYSPNHAARALRSGSFQTIGVIAHRLSRTGEARTVEAVVEAARAEGYTVSLIDVETPSQTDMTAAAVRLSHQAIDGLIIIRAEDATPSTLALPPRMPVVVSDSRFIGHLPAVGADQAAGTTTAVQHLLDLGHRTVHHVRGPLDSGPAQMRADAWAARLRSAGRVVTEPIVGDWTAESGFAAGRRLAELDDVTAVLCANDEMAAGVMLALHDAGRRIPQDVSVIGYDDLPLSAFLLPPLTSVNLNFSTIGHELVKALLTQLRDGVGLSGHHVLVPTQLVVRSSTAPPPAA</sequence>
<dbReference type="EMBL" id="RHPJ01000005">
    <property type="protein sequence ID" value="TGO03883.1"/>
    <property type="molecule type" value="Genomic_DNA"/>
</dbReference>
<dbReference type="SUPFAM" id="SSF53822">
    <property type="entry name" value="Periplasmic binding protein-like I"/>
    <property type="match status" value="1"/>
</dbReference>
<proteinExistence type="predicted"/>
<feature type="domain" description="HTH lacI-type" evidence="4">
    <location>
        <begin position="1"/>
        <end position="36"/>
    </location>
</feature>
<dbReference type="SUPFAM" id="SSF47413">
    <property type="entry name" value="lambda repressor-like DNA-binding domains"/>
    <property type="match status" value="1"/>
</dbReference>
<dbReference type="PANTHER" id="PTHR30146">
    <property type="entry name" value="LACI-RELATED TRANSCRIPTIONAL REPRESSOR"/>
    <property type="match status" value="1"/>
</dbReference>
<dbReference type="SMART" id="SM00354">
    <property type="entry name" value="HTH_LACI"/>
    <property type="match status" value="1"/>
</dbReference>
<dbReference type="InterPro" id="IPR010982">
    <property type="entry name" value="Lambda_DNA-bd_dom_sf"/>
</dbReference>
<dbReference type="PROSITE" id="PS50932">
    <property type="entry name" value="HTH_LACI_2"/>
    <property type="match status" value="1"/>
</dbReference>
<keyword evidence="1" id="KW-0805">Transcription regulation</keyword>